<organism evidence="6 7">
    <name type="scientific">Vibrio metschnikovii</name>
    <dbReference type="NCBI Taxonomy" id="28172"/>
    <lineage>
        <taxon>Bacteria</taxon>
        <taxon>Pseudomonadati</taxon>
        <taxon>Pseudomonadota</taxon>
        <taxon>Gammaproteobacteria</taxon>
        <taxon>Vibrionales</taxon>
        <taxon>Vibrionaceae</taxon>
        <taxon>Vibrio</taxon>
    </lineage>
</organism>
<comment type="caution">
    <text evidence="6">The sequence shown here is derived from an EMBL/GenBank/DDBJ whole genome shotgun (WGS) entry which is preliminary data.</text>
</comment>
<proteinExistence type="inferred from homology"/>
<evidence type="ECO:0000259" key="5">
    <source>
        <dbReference type="PROSITE" id="PS50931"/>
    </source>
</evidence>
<keyword evidence="7" id="KW-1185">Reference proteome</keyword>
<dbReference type="Proteomes" id="UP000615796">
    <property type="component" value="Unassembled WGS sequence"/>
</dbReference>
<dbReference type="InterPro" id="IPR036388">
    <property type="entry name" value="WH-like_DNA-bd_sf"/>
</dbReference>
<dbReference type="CDD" id="cd05466">
    <property type="entry name" value="PBP2_LTTR_substrate"/>
    <property type="match status" value="1"/>
</dbReference>
<evidence type="ECO:0000313" key="7">
    <source>
        <dbReference type="Proteomes" id="UP000615796"/>
    </source>
</evidence>
<reference evidence="6" key="1">
    <citation type="submission" date="2020-08" db="EMBL/GenBank/DDBJ databases">
        <title>Genome Sequencing and Pan-Genome Analysis of Migratory bird Vibrio Strains, Inner Mongolia.</title>
        <authorList>
            <person name="Zheng L."/>
        </authorList>
    </citation>
    <scope>NUCLEOTIDE SEQUENCE</scope>
    <source>
        <strain evidence="6">M13F</strain>
    </source>
</reference>
<sequence>MFNIDQLRAFVKTVETGSFSSAARELGKAQSVISQHIINMELDCGVDLFDRSGRYPKLTAKGEELMPYAQATLIQLARMSSKASQLYTPDANQLILAMDEGIPLAKLPIALRQLEQAFPHLQVECLMASSRDIIELVESGRATTGLILSEPDLPTCLDFFSLGHIAFDVFVAKHHPLANIPITHIDELRQYRQLTVRSKNSQFSSLNQAFSPDIWYTDNYYTVLELAVNGFGWSFLPNHLAQSVPNALTRINGTFTNFAWEVNIDLIQHQKWNTDPLHQQARKALLSLLNDSTDE</sequence>
<dbReference type="Gene3D" id="3.40.190.290">
    <property type="match status" value="1"/>
</dbReference>
<dbReference type="Gene3D" id="1.10.10.10">
    <property type="entry name" value="Winged helix-like DNA-binding domain superfamily/Winged helix DNA-binding domain"/>
    <property type="match status" value="1"/>
</dbReference>
<keyword evidence="2" id="KW-0805">Transcription regulation</keyword>
<evidence type="ECO:0000256" key="1">
    <source>
        <dbReference type="ARBA" id="ARBA00009437"/>
    </source>
</evidence>
<evidence type="ECO:0000313" key="6">
    <source>
        <dbReference type="EMBL" id="MBC5850099.1"/>
    </source>
</evidence>
<dbReference type="SUPFAM" id="SSF53850">
    <property type="entry name" value="Periplasmic binding protein-like II"/>
    <property type="match status" value="1"/>
</dbReference>
<comment type="similarity">
    <text evidence="1">Belongs to the LysR transcriptional regulatory family.</text>
</comment>
<feature type="domain" description="HTH lysR-type" evidence="5">
    <location>
        <begin position="2"/>
        <end position="59"/>
    </location>
</feature>
<dbReference type="RefSeq" id="WP_187025336.1">
    <property type="nucleotide sequence ID" value="NZ_CAWQCL010000001.1"/>
</dbReference>
<evidence type="ECO:0000256" key="2">
    <source>
        <dbReference type="ARBA" id="ARBA00023015"/>
    </source>
</evidence>
<evidence type="ECO:0000256" key="4">
    <source>
        <dbReference type="ARBA" id="ARBA00023163"/>
    </source>
</evidence>
<accession>A0A9X0UHM0</accession>
<dbReference type="InterPro" id="IPR000847">
    <property type="entry name" value="LysR_HTH_N"/>
</dbReference>
<protein>
    <submittedName>
        <fullName evidence="6">LysR family transcriptional regulator</fullName>
    </submittedName>
</protein>
<dbReference type="FunFam" id="1.10.10.10:FF:000001">
    <property type="entry name" value="LysR family transcriptional regulator"/>
    <property type="match status" value="1"/>
</dbReference>
<dbReference type="InterPro" id="IPR005119">
    <property type="entry name" value="LysR_subst-bd"/>
</dbReference>
<gene>
    <name evidence="6" type="ORF">H8Q88_03895</name>
</gene>
<dbReference type="AlphaFoldDB" id="A0A9X0UHM0"/>
<evidence type="ECO:0000256" key="3">
    <source>
        <dbReference type="ARBA" id="ARBA00023125"/>
    </source>
</evidence>
<dbReference type="SUPFAM" id="SSF46785">
    <property type="entry name" value="Winged helix' DNA-binding domain"/>
    <property type="match status" value="1"/>
</dbReference>
<dbReference type="Pfam" id="PF00126">
    <property type="entry name" value="HTH_1"/>
    <property type="match status" value="1"/>
</dbReference>
<dbReference type="GO" id="GO:0000976">
    <property type="term" value="F:transcription cis-regulatory region binding"/>
    <property type="evidence" value="ECO:0007669"/>
    <property type="project" value="TreeGrafter"/>
</dbReference>
<name>A0A9X0UHM0_VIBME</name>
<dbReference type="Pfam" id="PF03466">
    <property type="entry name" value="LysR_substrate"/>
    <property type="match status" value="1"/>
</dbReference>
<dbReference type="GO" id="GO:0003700">
    <property type="term" value="F:DNA-binding transcription factor activity"/>
    <property type="evidence" value="ECO:0007669"/>
    <property type="project" value="InterPro"/>
</dbReference>
<keyword evidence="3" id="KW-0238">DNA-binding</keyword>
<dbReference type="PANTHER" id="PTHR30126">
    <property type="entry name" value="HTH-TYPE TRANSCRIPTIONAL REGULATOR"/>
    <property type="match status" value="1"/>
</dbReference>
<dbReference type="EMBL" id="JACRUP010000001">
    <property type="protein sequence ID" value="MBC5850099.1"/>
    <property type="molecule type" value="Genomic_DNA"/>
</dbReference>
<dbReference type="PANTHER" id="PTHR30126:SF91">
    <property type="entry name" value="LYSR FAMILY TRANSCRIPTIONAL REGULATOR"/>
    <property type="match status" value="1"/>
</dbReference>
<dbReference type="PROSITE" id="PS50931">
    <property type="entry name" value="HTH_LYSR"/>
    <property type="match status" value="1"/>
</dbReference>
<dbReference type="InterPro" id="IPR036390">
    <property type="entry name" value="WH_DNA-bd_sf"/>
</dbReference>
<keyword evidence="4" id="KW-0804">Transcription</keyword>